<evidence type="ECO:0000313" key="2">
    <source>
        <dbReference type="Proteomes" id="UP000053051"/>
    </source>
</evidence>
<proteinExistence type="predicted"/>
<protein>
    <submittedName>
        <fullName evidence="1">Uncharacterized protein</fullName>
    </submittedName>
</protein>
<reference evidence="1 2" key="1">
    <citation type="submission" date="2012-05" db="EMBL/GenBank/DDBJ databases">
        <authorList>
            <person name="Hilton J."/>
        </authorList>
    </citation>
    <scope>NUCLEOTIDE SEQUENCE [LARGE SCALE GENOMIC DNA]</scope>
    <source>
        <strain evidence="1 2">HH01</strain>
    </source>
</reference>
<accession>M1X326</accession>
<name>M1X326_9NOST</name>
<reference evidence="2" key="2">
    <citation type="submission" date="2016-01" db="EMBL/GenBank/DDBJ databases">
        <title>Diatom-associated endosymboitic cyanobacterium lacks core nitrogen metabolism enzymes.</title>
        <authorList>
            <person name="Hilton J.A."/>
            <person name="Foster R.A."/>
            <person name="Tripp H.J."/>
            <person name="Carter B.J."/>
            <person name="Zehr J.P."/>
            <person name="Villareal T.A."/>
        </authorList>
    </citation>
    <scope>NUCLEOTIDE SEQUENCE [LARGE SCALE GENOMIC DNA]</scope>
    <source>
        <strain evidence="2">HH01</strain>
    </source>
</reference>
<keyword evidence="2" id="KW-1185">Reference proteome</keyword>
<organism evidence="1 2">
    <name type="scientific">Richelia intracellularis HH01</name>
    <dbReference type="NCBI Taxonomy" id="1165094"/>
    <lineage>
        <taxon>Bacteria</taxon>
        <taxon>Bacillati</taxon>
        <taxon>Cyanobacteriota</taxon>
        <taxon>Cyanophyceae</taxon>
        <taxon>Nostocales</taxon>
        <taxon>Nostocaceae</taxon>
        <taxon>Richelia</taxon>
    </lineage>
</organism>
<evidence type="ECO:0000313" key="1">
    <source>
        <dbReference type="EMBL" id="CCH67840.1"/>
    </source>
</evidence>
<gene>
    <name evidence="1" type="ORF">RINTHH_16850</name>
</gene>
<dbReference type="Proteomes" id="UP000053051">
    <property type="component" value="Unassembled WGS sequence"/>
</dbReference>
<dbReference type="AlphaFoldDB" id="M1X326"/>
<sequence>MVVETSAHCHMAMTNVINFKYRFTSLYSKLKYCNYFKIFWMNRGEACGYPKYLSS</sequence>
<comment type="caution">
    <text evidence="1">The sequence shown here is derived from an EMBL/GenBank/DDBJ whole genome shotgun (WGS) entry which is preliminary data.</text>
</comment>
<dbReference type="EMBL" id="CAIY01000067">
    <property type="protein sequence ID" value="CCH67840.1"/>
    <property type="molecule type" value="Genomic_DNA"/>
</dbReference>